<dbReference type="EMBL" id="BPLR01012962">
    <property type="protein sequence ID" value="GIY57795.1"/>
    <property type="molecule type" value="Genomic_DNA"/>
</dbReference>
<dbReference type="Proteomes" id="UP001054945">
    <property type="component" value="Unassembled WGS sequence"/>
</dbReference>
<proteinExistence type="predicted"/>
<sequence>MESVPVMVWIIGNLFKWLSNKRKSPLRQNQQQLKQRKPKNIYNFWRRDWRYPSAPNEGKPLTIIQTSCMEYVSAKVPHQKRDRLTTQINEKAKSKRSDSTD</sequence>
<dbReference type="AlphaFoldDB" id="A0AAV4UJV1"/>
<reference evidence="2 3" key="1">
    <citation type="submission" date="2021-06" db="EMBL/GenBank/DDBJ databases">
        <title>Caerostris extrusa draft genome.</title>
        <authorList>
            <person name="Kono N."/>
            <person name="Arakawa K."/>
        </authorList>
    </citation>
    <scope>NUCLEOTIDE SEQUENCE [LARGE SCALE GENOMIC DNA]</scope>
</reference>
<accession>A0AAV4UJV1</accession>
<keyword evidence="3" id="KW-1185">Reference proteome</keyword>
<gene>
    <name evidence="2" type="ORF">CEXT_230061</name>
</gene>
<organism evidence="2 3">
    <name type="scientific">Caerostris extrusa</name>
    <name type="common">Bark spider</name>
    <name type="synonym">Caerostris bankana</name>
    <dbReference type="NCBI Taxonomy" id="172846"/>
    <lineage>
        <taxon>Eukaryota</taxon>
        <taxon>Metazoa</taxon>
        <taxon>Ecdysozoa</taxon>
        <taxon>Arthropoda</taxon>
        <taxon>Chelicerata</taxon>
        <taxon>Arachnida</taxon>
        <taxon>Araneae</taxon>
        <taxon>Araneomorphae</taxon>
        <taxon>Entelegynae</taxon>
        <taxon>Araneoidea</taxon>
        <taxon>Araneidae</taxon>
        <taxon>Caerostris</taxon>
    </lineage>
</organism>
<evidence type="ECO:0000313" key="2">
    <source>
        <dbReference type="EMBL" id="GIY57795.1"/>
    </source>
</evidence>
<evidence type="ECO:0000313" key="3">
    <source>
        <dbReference type="Proteomes" id="UP001054945"/>
    </source>
</evidence>
<name>A0AAV4UJV1_CAEEX</name>
<protein>
    <submittedName>
        <fullName evidence="2">Uncharacterized protein</fullName>
    </submittedName>
</protein>
<feature type="compositionally biased region" description="Basic and acidic residues" evidence="1">
    <location>
        <begin position="90"/>
        <end position="101"/>
    </location>
</feature>
<feature type="region of interest" description="Disordered" evidence="1">
    <location>
        <begin position="80"/>
        <end position="101"/>
    </location>
</feature>
<evidence type="ECO:0000256" key="1">
    <source>
        <dbReference type="SAM" id="MobiDB-lite"/>
    </source>
</evidence>
<comment type="caution">
    <text evidence="2">The sequence shown here is derived from an EMBL/GenBank/DDBJ whole genome shotgun (WGS) entry which is preliminary data.</text>
</comment>